<comment type="pathway">
    <text evidence="1 13">Sulfur metabolism; glutathione biosynthesis; glutathione from L-cysteine and L-glutamate: step 2/2.</text>
</comment>
<evidence type="ECO:0000256" key="5">
    <source>
        <dbReference type="ARBA" id="ARBA00020821"/>
    </source>
</evidence>
<dbReference type="FunFam" id="3.30.1490.80:FF:000009">
    <property type="entry name" value="Glutathione synthetase"/>
    <property type="match status" value="1"/>
</dbReference>
<evidence type="ECO:0000256" key="9">
    <source>
        <dbReference type="ARBA" id="ARBA00022741"/>
    </source>
</evidence>
<feature type="binding site" evidence="14">
    <location>
        <position position="231"/>
    </location>
    <ligand>
        <name>substrate</name>
    </ligand>
</feature>
<dbReference type="GO" id="GO:0000287">
    <property type="term" value="F:magnesium ion binding"/>
    <property type="evidence" value="ECO:0007669"/>
    <property type="project" value="UniProtKB-UniRule"/>
</dbReference>
<keyword evidence="8 13" id="KW-0479">Metal-binding</keyword>
<feature type="binding site" evidence="14">
    <location>
        <begin position="410"/>
        <end position="413"/>
    </location>
    <ligand>
        <name>ATP</name>
        <dbReference type="ChEBI" id="CHEBI:30616"/>
    </ligand>
</feature>
<dbReference type="GO" id="GO:0005524">
    <property type="term" value="F:ATP binding"/>
    <property type="evidence" value="ECO:0007669"/>
    <property type="project" value="UniProtKB-UniRule"/>
</dbReference>
<comment type="similarity">
    <text evidence="2 13">Belongs to the eukaryotic GSH synthase family.</text>
</comment>
<reference evidence="17 18" key="1">
    <citation type="submission" date="2020-11" db="EMBL/GenBank/DDBJ databases">
        <authorList>
            <person name="Wallbank WR R."/>
            <person name="Pardo Diaz C."/>
            <person name="Kozak K."/>
            <person name="Martin S."/>
            <person name="Jiggins C."/>
            <person name="Moest M."/>
            <person name="Warren A I."/>
            <person name="Generalovic N T."/>
            <person name="Byers J.R.P. K."/>
            <person name="Montejo-Kovacevich G."/>
            <person name="Yen C E."/>
        </authorList>
    </citation>
    <scope>NUCLEOTIDE SEQUENCE [LARGE SCALE GENOMIC DNA]</scope>
</reference>
<feature type="binding site" evidence="14">
    <location>
        <position position="464"/>
    </location>
    <ligand>
        <name>substrate</name>
    </ligand>
</feature>
<proteinExistence type="inferred from homology"/>
<accession>A0A7R8UZU9</accession>
<feature type="binding site" evidence="14">
    <location>
        <position position="319"/>
    </location>
    <ligand>
        <name>ATP</name>
        <dbReference type="ChEBI" id="CHEBI:30616"/>
    </ligand>
</feature>
<keyword evidence="18" id="KW-1185">Reference proteome</keyword>
<comment type="catalytic activity">
    <reaction evidence="12">
        <text>gamma-L-glutamyl-L-cysteine + glycine + ATP = glutathione + ADP + phosphate + H(+)</text>
        <dbReference type="Rhea" id="RHEA:13557"/>
        <dbReference type="ChEBI" id="CHEBI:15378"/>
        <dbReference type="ChEBI" id="CHEBI:30616"/>
        <dbReference type="ChEBI" id="CHEBI:43474"/>
        <dbReference type="ChEBI" id="CHEBI:57305"/>
        <dbReference type="ChEBI" id="CHEBI:57925"/>
        <dbReference type="ChEBI" id="CHEBI:58173"/>
        <dbReference type="ChEBI" id="CHEBI:456216"/>
        <dbReference type="EC" id="6.3.2.3"/>
    </reaction>
    <physiologicalReaction direction="left-to-right" evidence="12">
        <dbReference type="Rhea" id="RHEA:13558"/>
    </physiologicalReaction>
</comment>
<dbReference type="GO" id="GO:0005829">
    <property type="term" value="C:cytosol"/>
    <property type="evidence" value="ECO:0007669"/>
    <property type="project" value="TreeGrafter"/>
</dbReference>
<evidence type="ECO:0000256" key="3">
    <source>
        <dbReference type="ARBA" id="ARBA00011738"/>
    </source>
</evidence>
<evidence type="ECO:0000256" key="10">
    <source>
        <dbReference type="ARBA" id="ARBA00022840"/>
    </source>
</evidence>
<dbReference type="Gene3D" id="3.40.50.1760">
    <property type="entry name" value="Glutathione synthase, substrate-binding domain superfamily, eukaryotic"/>
    <property type="match status" value="1"/>
</dbReference>
<protein>
    <recommendedName>
        <fullName evidence="5 13">Glutathione synthetase</fullName>
        <shortName evidence="13">GSH-S</shortName>
        <ecNumber evidence="4 13">6.3.2.3</ecNumber>
    </recommendedName>
</protein>
<keyword evidence="9 13" id="KW-0547">Nucleotide-binding</keyword>
<dbReference type="FunFam" id="3.40.50.1760:FF:000001">
    <property type="entry name" value="Glutathione synthetase"/>
    <property type="match status" value="1"/>
</dbReference>
<dbReference type="Pfam" id="PF03199">
    <property type="entry name" value="GSH_synthase"/>
    <property type="match status" value="1"/>
</dbReference>
<feature type="binding site" evidence="15">
    <location>
        <position position="381"/>
    </location>
    <ligand>
        <name>Mg(2+)</name>
        <dbReference type="ChEBI" id="CHEBI:18420"/>
    </ligand>
</feature>
<dbReference type="PIRSF" id="PIRSF001558">
    <property type="entry name" value="GSHase"/>
    <property type="match status" value="1"/>
</dbReference>
<evidence type="ECO:0000256" key="7">
    <source>
        <dbReference type="ARBA" id="ARBA00022684"/>
    </source>
</evidence>
<dbReference type="InterPro" id="IPR037013">
    <property type="entry name" value="GSH-S_sub-bd_sf"/>
</dbReference>
<evidence type="ECO:0000313" key="18">
    <source>
        <dbReference type="Proteomes" id="UP000594454"/>
    </source>
</evidence>
<evidence type="ECO:0000256" key="12">
    <source>
        <dbReference type="ARBA" id="ARBA00048871"/>
    </source>
</evidence>
<feature type="binding site" evidence="15">
    <location>
        <position position="193"/>
    </location>
    <ligand>
        <name>Mg(2+)</name>
        <dbReference type="ChEBI" id="CHEBI:18420"/>
    </ligand>
</feature>
<dbReference type="FunFam" id="3.30.1490.50:FF:000002">
    <property type="entry name" value="Glutathione synthetase"/>
    <property type="match status" value="1"/>
</dbReference>
<dbReference type="PANTHER" id="PTHR11130:SF0">
    <property type="entry name" value="GLUTATHIONE SYNTHETASE"/>
    <property type="match status" value="1"/>
</dbReference>
<evidence type="ECO:0000256" key="13">
    <source>
        <dbReference type="PIRNR" id="PIRNR001558"/>
    </source>
</evidence>
<dbReference type="EMBL" id="LR899013">
    <property type="protein sequence ID" value="CAD7090097.1"/>
    <property type="molecule type" value="Genomic_DNA"/>
</dbReference>
<evidence type="ECO:0000256" key="14">
    <source>
        <dbReference type="PIRSR" id="PIRSR001558-1"/>
    </source>
</evidence>
<dbReference type="InParanoid" id="A0A7R8UZU9"/>
<gene>
    <name evidence="17" type="ORF">HERILL_LOCUS12605</name>
</gene>
<dbReference type="Gene3D" id="3.30.470.20">
    <property type="entry name" value="ATP-grasp fold, B domain"/>
    <property type="match status" value="1"/>
</dbReference>
<dbReference type="InterPro" id="IPR014042">
    <property type="entry name" value="Glutathione_synthase_a-hlx"/>
</dbReference>
<feature type="binding site" evidence="14">
    <location>
        <begin position="377"/>
        <end position="386"/>
    </location>
    <ligand>
        <name>ATP</name>
        <dbReference type="ChEBI" id="CHEBI:30616"/>
    </ligand>
</feature>
<dbReference type="UniPathway" id="UPA00142">
    <property type="reaction ID" value="UER00210"/>
</dbReference>
<evidence type="ECO:0000256" key="4">
    <source>
        <dbReference type="ARBA" id="ARBA00012214"/>
    </source>
</evidence>
<evidence type="ECO:0000256" key="6">
    <source>
        <dbReference type="ARBA" id="ARBA00022598"/>
    </source>
</evidence>
<dbReference type="SUPFAM" id="SSF56059">
    <property type="entry name" value="Glutathione synthetase ATP-binding domain-like"/>
    <property type="match status" value="1"/>
</dbReference>
<dbReference type="Gene3D" id="3.30.1490.50">
    <property type="match status" value="1"/>
</dbReference>
<dbReference type="Gene3D" id="1.10.1080.10">
    <property type="entry name" value="Glutathione Synthetase, Chain A, domain 3"/>
    <property type="match status" value="1"/>
</dbReference>
<sequence>MPEHILESCVPLPIPEKELIEVTVKAKDWAIMHGAGMRSKTDYNPDNMFFVPFILTPSSFPRKEFNRAIKLQKILNELMHWVAHDVEFLRTTLAQTIKVDDFTAKLFGLYEAVLEKGVVQPISLGLIRSDIMLETRCGDNNERKTKCYCCWKQVEINTIASGFGHLGPISKEIQRYVLQELDQGSKLKDLPENNALSGICAAMARAWEVASNPAGVILFVIEDVSYNICDQRFHEFEIREKHPHIKVVRKTLTQIFEQGSHGPNKELIVDGNYVNVVYFRAGYEPGHYHSQNEWDARYLIEFSKAIKCPTINYHLAGTKKVQQALAAPGILKRFVNDPEKIQAIREIFTGLYSLDDDEAGNEAYKMALADPERFVLKPQREGGGNNVYGKDIPAVLEAMTPTERSSWILMERIQPPISRGYMVRPGGPMPPTLVDLVSELGIFGAIIGDNTMIIENYQAGHMLRTKLTTANEGGVAAGAGALDSPYLTD</sequence>
<dbReference type="InterPro" id="IPR016185">
    <property type="entry name" value="PreATP-grasp_dom_sf"/>
</dbReference>
<keyword evidence="10 13" id="KW-0067">ATP-binding</keyword>
<dbReference type="PANTHER" id="PTHR11130">
    <property type="entry name" value="GLUTATHIONE SYNTHETASE"/>
    <property type="match status" value="1"/>
</dbReference>
<dbReference type="FunFam" id="3.30.470.20:FF:000141">
    <property type="entry name" value="Glutathione synthetase"/>
    <property type="match status" value="1"/>
</dbReference>
<evidence type="ECO:0000313" key="17">
    <source>
        <dbReference type="EMBL" id="CAD7090097.1"/>
    </source>
</evidence>
<dbReference type="SUPFAM" id="SSF52440">
    <property type="entry name" value="PreATP-grasp domain"/>
    <property type="match status" value="1"/>
</dbReference>
<dbReference type="Gene3D" id="3.30.1490.80">
    <property type="match status" value="1"/>
</dbReference>
<keyword evidence="11 13" id="KW-0460">Magnesium</keyword>
<evidence type="ECO:0000256" key="8">
    <source>
        <dbReference type="ARBA" id="ARBA00022723"/>
    </source>
</evidence>
<evidence type="ECO:0000256" key="1">
    <source>
        <dbReference type="ARBA" id="ARBA00004965"/>
    </source>
</evidence>
<keyword evidence="6 13" id="KW-0436">Ligase</keyword>
<organism evidence="17 18">
    <name type="scientific">Hermetia illucens</name>
    <name type="common">Black soldier fly</name>
    <dbReference type="NCBI Taxonomy" id="343691"/>
    <lineage>
        <taxon>Eukaryota</taxon>
        <taxon>Metazoa</taxon>
        <taxon>Ecdysozoa</taxon>
        <taxon>Arthropoda</taxon>
        <taxon>Hexapoda</taxon>
        <taxon>Insecta</taxon>
        <taxon>Pterygota</taxon>
        <taxon>Neoptera</taxon>
        <taxon>Endopterygota</taxon>
        <taxon>Diptera</taxon>
        <taxon>Brachycera</taxon>
        <taxon>Stratiomyomorpha</taxon>
        <taxon>Stratiomyidae</taxon>
        <taxon>Hermetiinae</taxon>
        <taxon>Hermetia</taxon>
    </lineage>
</organism>
<dbReference type="AlphaFoldDB" id="A0A7R8UZU9"/>
<feature type="domain" description="Glutathione synthase substrate-binding" evidence="16">
    <location>
        <begin position="216"/>
        <end position="316"/>
    </location>
</feature>
<comment type="cofactor">
    <cofactor evidence="13 15">
        <name>Mg(2+)</name>
        <dbReference type="ChEBI" id="CHEBI:18420"/>
    </cofactor>
    <text evidence="13 15">Binds 1 Mg(2+) ion per subunit.</text>
</comment>
<comment type="subunit">
    <text evidence="3">Homodimer.</text>
</comment>
<dbReference type="FunFam" id="1.10.1080.10:FF:000011">
    <property type="entry name" value="Glutathione synthetase"/>
    <property type="match status" value="1"/>
</dbReference>
<dbReference type="Proteomes" id="UP000594454">
    <property type="component" value="Chromosome 5"/>
</dbReference>
<dbReference type="InterPro" id="IPR014709">
    <property type="entry name" value="Glutathione_synthase_C_euk"/>
</dbReference>
<evidence type="ECO:0000256" key="11">
    <source>
        <dbReference type="ARBA" id="ARBA00022842"/>
    </source>
</evidence>
<evidence type="ECO:0000259" key="16">
    <source>
        <dbReference type="Pfam" id="PF03199"/>
    </source>
</evidence>
<dbReference type="GO" id="GO:0004363">
    <property type="term" value="F:glutathione synthase activity"/>
    <property type="evidence" value="ECO:0007669"/>
    <property type="project" value="UniProtKB-UniRule"/>
</dbReference>
<keyword evidence="7 13" id="KW-0317">Glutathione biosynthesis</keyword>
<dbReference type="InterPro" id="IPR005615">
    <property type="entry name" value="Glutathione_synthase"/>
</dbReference>
<dbReference type="FunCoup" id="A0A7R8UZU9">
    <property type="interactions" value="1439"/>
</dbReference>
<feature type="binding site" evidence="14">
    <location>
        <position position="439"/>
    </location>
    <ligand>
        <name>ATP</name>
        <dbReference type="ChEBI" id="CHEBI:30616"/>
    </ligand>
</feature>
<feature type="binding site" evidence="14">
    <location>
        <position position="466"/>
    </location>
    <ligand>
        <name>ATP</name>
        <dbReference type="ChEBI" id="CHEBI:30616"/>
    </ligand>
</feature>
<dbReference type="OrthoDB" id="2020073at2759"/>
<dbReference type="EC" id="6.3.2.3" evidence="4 13"/>
<evidence type="ECO:0000256" key="15">
    <source>
        <dbReference type="PIRSR" id="PIRSR001558-2"/>
    </source>
</evidence>
<dbReference type="NCBIfam" id="TIGR01986">
    <property type="entry name" value="glut_syn_euk"/>
    <property type="match status" value="1"/>
</dbReference>
<dbReference type="InterPro" id="IPR004887">
    <property type="entry name" value="GSH_synth_subst-bd"/>
</dbReference>
<name>A0A7R8UZU9_HERIL</name>
<dbReference type="GO" id="GO:0043295">
    <property type="term" value="F:glutathione binding"/>
    <property type="evidence" value="ECO:0007669"/>
    <property type="project" value="UniProtKB-UniRule"/>
</dbReference>
<dbReference type="InterPro" id="IPR014049">
    <property type="entry name" value="Glutathione_synthase_N_euk"/>
</dbReference>
<dbReference type="Pfam" id="PF03917">
    <property type="entry name" value="GSH_synth_ATP"/>
    <property type="match status" value="1"/>
</dbReference>
<feature type="binding site" evidence="14">
    <location>
        <position position="388"/>
    </location>
    <ligand>
        <name>ATP</name>
        <dbReference type="ChEBI" id="CHEBI:30616"/>
    </ligand>
</feature>
<evidence type="ECO:0000256" key="2">
    <source>
        <dbReference type="ARBA" id="ARBA00010385"/>
    </source>
</evidence>
<feature type="binding site" evidence="14">
    <location>
        <position position="472"/>
    </location>
    <ligand>
        <name>ATP</name>
        <dbReference type="ChEBI" id="CHEBI:30616"/>
    </ligand>
</feature>
<dbReference type="OMA" id="DWQINHG"/>